<proteinExistence type="predicted"/>
<accession>A0ABW2K5M4</accession>
<dbReference type="InterPro" id="IPR029063">
    <property type="entry name" value="SAM-dependent_MTases_sf"/>
</dbReference>
<protein>
    <submittedName>
        <fullName evidence="2">Class I SAM-dependent methyltransferase</fullName>
        <ecNumber evidence="2">2.1.1.222</ecNumber>
        <ecNumber evidence="2">2.1.1.64</ecNumber>
    </submittedName>
</protein>
<dbReference type="SUPFAM" id="SSF53335">
    <property type="entry name" value="S-adenosyl-L-methionine-dependent methyltransferases"/>
    <property type="match status" value="1"/>
</dbReference>
<feature type="region of interest" description="Disordered" evidence="1">
    <location>
        <begin position="1"/>
        <end position="23"/>
    </location>
</feature>
<sequence length="353" mass="41545">MNLLTESTLTSAHTRPYSSSHIGRTKKLPSYRMDLRSFSEKEYNKFVTLHTVKDWSQLKWKDIGRPYEVKADSKEKTDWESRHQKAMDPHTSWTYFNKAFHEWFVKDVPGELASSKHDFFKELKSFRPGEVKHTIGSMVQLHLWNYVHRIQDGIWDPRGKRALFEGIDIKKPRILFLGAAEGYEAMQLGAMYPGAEIVMVDYDEYCKTTRFAEFPEAYPFLGENPQTGQSKVYYKDDLSIEYIVNDIRSLDYGQEFDIVLSVGLLEHFPDEYKHEVADWHRRFLKPGGYAILTTPRNQVRSKVYYRIMADVMNHTYRELMTVEQMGLYMYESGFNILRHGYIKVHNGLVCQPR</sequence>
<dbReference type="RefSeq" id="WP_289216878.1">
    <property type="nucleotide sequence ID" value="NZ_JAPVRC010000009.1"/>
</dbReference>
<evidence type="ECO:0000256" key="1">
    <source>
        <dbReference type="SAM" id="MobiDB-lite"/>
    </source>
</evidence>
<comment type="caution">
    <text evidence="2">The sequence shown here is derived from an EMBL/GenBank/DDBJ whole genome shotgun (WGS) entry which is preliminary data.</text>
</comment>
<keyword evidence="2" id="KW-0808">Transferase</keyword>
<dbReference type="Proteomes" id="UP001596494">
    <property type="component" value="Unassembled WGS sequence"/>
</dbReference>
<dbReference type="EC" id="2.1.1.64" evidence="2"/>
<dbReference type="GO" id="GO:0061542">
    <property type="term" value="F:3-demethylubiquinol 3-O-methyltransferase activity"/>
    <property type="evidence" value="ECO:0007669"/>
    <property type="project" value="UniProtKB-EC"/>
</dbReference>
<feature type="compositionally biased region" description="Polar residues" evidence="1">
    <location>
        <begin position="1"/>
        <end position="22"/>
    </location>
</feature>
<dbReference type="EC" id="2.1.1.222" evidence="2"/>
<dbReference type="GO" id="GO:0032259">
    <property type="term" value="P:methylation"/>
    <property type="evidence" value="ECO:0007669"/>
    <property type="project" value="UniProtKB-KW"/>
</dbReference>
<dbReference type="Gene3D" id="3.40.50.150">
    <property type="entry name" value="Vaccinia Virus protein VP39"/>
    <property type="match status" value="1"/>
</dbReference>
<dbReference type="EMBL" id="JBHTBY010000010">
    <property type="protein sequence ID" value="MFC7321632.1"/>
    <property type="molecule type" value="Genomic_DNA"/>
</dbReference>
<organism evidence="2 3">
    <name type="scientific">Halobacillus campisalis</name>
    <dbReference type="NCBI Taxonomy" id="435909"/>
    <lineage>
        <taxon>Bacteria</taxon>
        <taxon>Bacillati</taxon>
        <taxon>Bacillota</taxon>
        <taxon>Bacilli</taxon>
        <taxon>Bacillales</taxon>
        <taxon>Bacillaceae</taxon>
        <taxon>Halobacillus</taxon>
    </lineage>
</organism>
<keyword evidence="2" id="KW-0489">Methyltransferase</keyword>
<dbReference type="CDD" id="cd02440">
    <property type="entry name" value="AdoMet_MTases"/>
    <property type="match status" value="1"/>
</dbReference>
<keyword evidence="3" id="KW-1185">Reference proteome</keyword>
<reference evidence="3" key="1">
    <citation type="journal article" date="2019" name="Int. J. Syst. Evol. Microbiol.">
        <title>The Global Catalogue of Microorganisms (GCM) 10K type strain sequencing project: providing services to taxonomists for standard genome sequencing and annotation.</title>
        <authorList>
            <consortium name="The Broad Institute Genomics Platform"/>
            <consortium name="The Broad Institute Genome Sequencing Center for Infectious Disease"/>
            <person name="Wu L."/>
            <person name="Ma J."/>
        </authorList>
    </citation>
    <scope>NUCLEOTIDE SEQUENCE [LARGE SCALE GENOMIC DNA]</scope>
    <source>
        <strain evidence="3">CCUG 73951</strain>
    </source>
</reference>
<evidence type="ECO:0000313" key="3">
    <source>
        <dbReference type="Proteomes" id="UP001596494"/>
    </source>
</evidence>
<gene>
    <name evidence="2" type="ORF">ACFQMN_12170</name>
</gene>
<name>A0ABW2K5M4_9BACI</name>
<dbReference type="GO" id="GO:0102208">
    <property type="term" value="F:2-polyprenyl-6-hydroxyphenol methylase activity"/>
    <property type="evidence" value="ECO:0007669"/>
    <property type="project" value="UniProtKB-EC"/>
</dbReference>
<dbReference type="Pfam" id="PF13489">
    <property type="entry name" value="Methyltransf_23"/>
    <property type="match status" value="1"/>
</dbReference>
<evidence type="ECO:0000313" key="2">
    <source>
        <dbReference type="EMBL" id="MFC7321632.1"/>
    </source>
</evidence>